<dbReference type="Gene3D" id="3.40.50.300">
    <property type="entry name" value="P-loop containing nucleotide triphosphate hydrolases"/>
    <property type="match status" value="1"/>
</dbReference>
<keyword evidence="2" id="KW-0067">ATP-binding</keyword>
<evidence type="ECO:0000259" key="3">
    <source>
        <dbReference type="Pfam" id="PF00004"/>
    </source>
</evidence>
<dbReference type="GO" id="GO:0016887">
    <property type="term" value="F:ATP hydrolysis activity"/>
    <property type="evidence" value="ECO:0007669"/>
    <property type="project" value="InterPro"/>
</dbReference>
<evidence type="ECO:0000313" key="5">
    <source>
        <dbReference type="Proteomes" id="UP000224567"/>
    </source>
</evidence>
<dbReference type="GO" id="GO:0005524">
    <property type="term" value="F:ATP binding"/>
    <property type="evidence" value="ECO:0007669"/>
    <property type="project" value="UniProtKB-KW"/>
</dbReference>
<feature type="domain" description="ATPase AAA-type core" evidence="3">
    <location>
        <begin position="75"/>
        <end position="131"/>
    </location>
</feature>
<dbReference type="AlphaFoldDB" id="A0A2G2VBL1"/>
<reference evidence="5" key="2">
    <citation type="journal article" date="2017" name="J. Anim. Genet.">
        <title>Multiple reference genome sequences of hot pepper reveal the massive evolution of plant disease resistance genes by retroduplication.</title>
        <authorList>
            <person name="Kim S."/>
            <person name="Park J."/>
            <person name="Yeom S.-I."/>
            <person name="Kim Y.-M."/>
            <person name="Seo E."/>
            <person name="Kim K.-T."/>
            <person name="Kim M.-S."/>
            <person name="Lee J.M."/>
            <person name="Cheong K."/>
            <person name="Shin H.-S."/>
            <person name="Kim S.-B."/>
            <person name="Han K."/>
            <person name="Lee J."/>
            <person name="Park M."/>
            <person name="Lee H.-A."/>
            <person name="Lee H.-Y."/>
            <person name="Lee Y."/>
            <person name="Oh S."/>
            <person name="Lee J.H."/>
            <person name="Choi E."/>
            <person name="Choi E."/>
            <person name="Lee S.E."/>
            <person name="Jeon J."/>
            <person name="Kim H."/>
            <person name="Choi G."/>
            <person name="Song H."/>
            <person name="Lee J."/>
            <person name="Lee S.-C."/>
            <person name="Kwon J.-K."/>
            <person name="Lee H.-Y."/>
            <person name="Koo N."/>
            <person name="Hong Y."/>
            <person name="Kim R.W."/>
            <person name="Kang W.-H."/>
            <person name="Huh J.H."/>
            <person name="Kang B.-C."/>
            <person name="Yang T.-J."/>
            <person name="Lee Y.-H."/>
            <person name="Bennetzen J.L."/>
            <person name="Choi D."/>
        </authorList>
    </citation>
    <scope>NUCLEOTIDE SEQUENCE [LARGE SCALE GENOMIC DNA]</scope>
    <source>
        <strain evidence="5">cv. PBC81</strain>
    </source>
</reference>
<protein>
    <recommendedName>
        <fullName evidence="3">ATPase AAA-type core domain-containing protein</fullName>
    </recommendedName>
</protein>
<sequence>MHNEEDPLSKNELQGRLLGGDLLLLEWRMKKSKKLIFVSNRAPKDFGLEKKKVISIRASTDPRIDRSADKWKEGVLLYEPPGTGETLLARAIASNIDANFLKVVSSAIIDKYIGESARLIREIFNYARDHQMQLVDAISAREPMQTVKSKECSWNCSIIWMEILKIHAAGIDKHGEIDSEDAIKLDEGFNGADMVIFCTISGLHPLNSDWRPAEAALYCIRAISDYVSDIEVKVMPQIMSLLPKLAHQPQLLQTDSIISETVGDKSHLEYRVAEGDVLPKDGSDNKARMVDNDIDVANKESIVGRQVHEAFDNSTDDYKQLVENGVPNAANNHGSFQILCEYYQLKCPVRGSTIKFHPMDHLHPLEYYRPDEALLHVARSIIDLKSCRSSLKLAEIEDCLYQKDLHEPLTGVKPESMKEEDWKLKDRQDLGLIRLSLSRNVAFNIVKDKTISDLLKAL</sequence>
<dbReference type="Pfam" id="PF00004">
    <property type="entry name" value="AAA"/>
    <property type="match status" value="1"/>
</dbReference>
<dbReference type="OrthoDB" id="6019893at2759"/>
<dbReference type="InterPro" id="IPR003959">
    <property type="entry name" value="ATPase_AAA_core"/>
</dbReference>
<dbReference type="InterPro" id="IPR027417">
    <property type="entry name" value="P-loop_NTPase"/>
</dbReference>
<dbReference type="Gene3D" id="1.25.10.10">
    <property type="entry name" value="Leucine-rich Repeat Variant"/>
    <property type="match status" value="1"/>
</dbReference>
<keyword evidence="5" id="KW-1185">Reference proteome</keyword>
<dbReference type="InterPro" id="IPR011989">
    <property type="entry name" value="ARM-like"/>
</dbReference>
<gene>
    <name evidence="4" type="ORF">CQW23_30044</name>
</gene>
<name>A0A2G2VBL1_CAPBA</name>
<organism evidence="4 5">
    <name type="scientific">Capsicum baccatum</name>
    <name type="common">Peruvian pepper</name>
    <dbReference type="NCBI Taxonomy" id="33114"/>
    <lineage>
        <taxon>Eukaryota</taxon>
        <taxon>Viridiplantae</taxon>
        <taxon>Streptophyta</taxon>
        <taxon>Embryophyta</taxon>
        <taxon>Tracheophyta</taxon>
        <taxon>Spermatophyta</taxon>
        <taxon>Magnoliopsida</taxon>
        <taxon>eudicotyledons</taxon>
        <taxon>Gunneridae</taxon>
        <taxon>Pentapetalae</taxon>
        <taxon>asterids</taxon>
        <taxon>lamiids</taxon>
        <taxon>Solanales</taxon>
        <taxon>Solanaceae</taxon>
        <taxon>Solanoideae</taxon>
        <taxon>Capsiceae</taxon>
        <taxon>Capsicum</taxon>
    </lineage>
</organism>
<evidence type="ECO:0000313" key="4">
    <source>
        <dbReference type="EMBL" id="PHT30380.1"/>
    </source>
</evidence>
<dbReference type="InterPro" id="IPR050221">
    <property type="entry name" value="26S_Proteasome_ATPase"/>
</dbReference>
<evidence type="ECO:0000256" key="1">
    <source>
        <dbReference type="ARBA" id="ARBA00022741"/>
    </source>
</evidence>
<comment type="caution">
    <text evidence="4">The sequence shown here is derived from an EMBL/GenBank/DDBJ whole genome shotgun (WGS) entry which is preliminary data.</text>
</comment>
<dbReference type="Proteomes" id="UP000224567">
    <property type="component" value="Unassembled WGS sequence"/>
</dbReference>
<dbReference type="STRING" id="33114.A0A2G2VBL1"/>
<keyword evidence="1" id="KW-0547">Nucleotide-binding</keyword>
<evidence type="ECO:0000256" key="2">
    <source>
        <dbReference type="ARBA" id="ARBA00022840"/>
    </source>
</evidence>
<dbReference type="SUPFAM" id="SSF52540">
    <property type="entry name" value="P-loop containing nucleoside triphosphate hydrolases"/>
    <property type="match status" value="1"/>
</dbReference>
<proteinExistence type="predicted"/>
<reference evidence="4 5" key="1">
    <citation type="journal article" date="2017" name="Genome Biol.">
        <title>New reference genome sequences of hot pepper reveal the massive evolution of plant disease-resistance genes by retroduplication.</title>
        <authorList>
            <person name="Kim S."/>
            <person name="Park J."/>
            <person name="Yeom S.I."/>
            <person name="Kim Y.M."/>
            <person name="Seo E."/>
            <person name="Kim K.T."/>
            <person name="Kim M.S."/>
            <person name="Lee J.M."/>
            <person name="Cheong K."/>
            <person name="Shin H.S."/>
            <person name="Kim S.B."/>
            <person name="Han K."/>
            <person name="Lee J."/>
            <person name="Park M."/>
            <person name="Lee H.A."/>
            <person name="Lee H.Y."/>
            <person name="Lee Y."/>
            <person name="Oh S."/>
            <person name="Lee J.H."/>
            <person name="Choi E."/>
            <person name="Choi E."/>
            <person name="Lee S.E."/>
            <person name="Jeon J."/>
            <person name="Kim H."/>
            <person name="Choi G."/>
            <person name="Song H."/>
            <person name="Lee J."/>
            <person name="Lee S.C."/>
            <person name="Kwon J.K."/>
            <person name="Lee H.Y."/>
            <person name="Koo N."/>
            <person name="Hong Y."/>
            <person name="Kim R.W."/>
            <person name="Kang W.H."/>
            <person name="Huh J.H."/>
            <person name="Kang B.C."/>
            <person name="Yang T.J."/>
            <person name="Lee Y.H."/>
            <person name="Bennetzen J.L."/>
            <person name="Choi D."/>
        </authorList>
    </citation>
    <scope>NUCLEOTIDE SEQUENCE [LARGE SCALE GENOMIC DNA]</scope>
    <source>
        <strain evidence="5">cv. PBC81</strain>
    </source>
</reference>
<dbReference type="EMBL" id="MLFT02000037">
    <property type="protein sequence ID" value="PHT30380.1"/>
    <property type="molecule type" value="Genomic_DNA"/>
</dbReference>
<accession>A0A2G2VBL1</accession>
<dbReference type="PANTHER" id="PTHR23073">
    <property type="entry name" value="26S PROTEASOME REGULATORY SUBUNIT"/>
    <property type="match status" value="1"/>
</dbReference>